<evidence type="ECO:0000256" key="13">
    <source>
        <dbReference type="SAM" id="SignalP"/>
    </source>
</evidence>
<evidence type="ECO:0000256" key="10">
    <source>
        <dbReference type="PIRSR" id="PIRSR601461-1"/>
    </source>
</evidence>
<feature type="domain" description="Peptidase A1" evidence="14">
    <location>
        <begin position="115"/>
        <end position="423"/>
    </location>
</feature>
<evidence type="ECO:0000256" key="6">
    <source>
        <dbReference type="ARBA" id="ARBA00022750"/>
    </source>
</evidence>
<evidence type="ECO:0000256" key="5">
    <source>
        <dbReference type="ARBA" id="ARBA00022729"/>
    </source>
</evidence>
<evidence type="ECO:0000313" key="15">
    <source>
        <dbReference type="EMBL" id="KAG7531280.1"/>
    </source>
</evidence>
<dbReference type="GO" id="GO:0005773">
    <property type="term" value="C:vacuole"/>
    <property type="evidence" value="ECO:0007669"/>
    <property type="project" value="UniProtKB-SubCell"/>
</dbReference>
<feature type="signal peptide" evidence="13">
    <location>
        <begin position="1"/>
        <end position="19"/>
    </location>
</feature>
<comment type="caution">
    <text evidence="15">The sequence shown here is derived from an EMBL/GenBank/DDBJ whole genome shotgun (WGS) entry which is preliminary data.</text>
</comment>
<evidence type="ECO:0000313" key="16">
    <source>
        <dbReference type="Proteomes" id="UP000812966"/>
    </source>
</evidence>
<dbReference type="PROSITE" id="PS00141">
    <property type="entry name" value="ASP_PROTEASE"/>
    <property type="match status" value="2"/>
</dbReference>
<keyword evidence="9" id="KW-0325">Glycoprotein</keyword>
<dbReference type="PROSITE" id="PS51767">
    <property type="entry name" value="PEPTIDASE_A1"/>
    <property type="match status" value="1"/>
</dbReference>
<dbReference type="GO" id="GO:0006508">
    <property type="term" value="P:proteolysis"/>
    <property type="evidence" value="ECO:0007669"/>
    <property type="project" value="UniProtKB-KW"/>
</dbReference>
<dbReference type="InterPro" id="IPR033121">
    <property type="entry name" value="PEPTIDASE_A1"/>
</dbReference>
<accession>A0A8K0JK55</accession>
<feature type="active site" evidence="10">
    <location>
        <position position="315"/>
    </location>
</feature>
<evidence type="ECO:0000256" key="2">
    <source>
        <dbReference type="ARBA" id="ARBA00007447"/>
    </source>
</evidence>
<keyword evidence="8 11" id="KW-1015">Disulfide bond</keyword>
<reference evidence="15" key="1">
    <citation type="submission" date="2020-04" db="EMBL/GenBank/DDBJ databases">
        <title>Analysis of mating type loci in Filobasidium floriforme.</title>
        <authorList>
            <person name="Nowrousian M."/>
        </authorList>
    </citation>
    <scope>NUCLEOTIDE SEQUENCE</scope>
    <source>
        <strain evidence="15">CBS 6242</strain>
    </source>
</reference>
<keyword evidence="5 13" id="KW-0732">Signal</keyword>
<keyword evidence="4 12" id="KW-0645">Protease</keyword>
<dbReference type="GO" id="GO:0004190">
    <property type="term" value="F:aspartic-type endopeptidase activity"/>
    <property type="evidence" value="ECO:0007669"/>
    <property type="project" value="UniProtKB-KW"/>
</dbReference>
<keyword evidence="6 12" id="KW-0064">Aspartyl protease</keyword>
<dbReference type="Gene3D" id="2.40.70.10">
    <property type="entry name" value="Acid Proteases"/>
    <property type="match status" value="2"/>
</dbReference>
<keyword evidence="3" id="KW-0926">Vacuole</keyword>
<keyword evidence="7 12" id="KW-0378">Hydrolase</keyword>
<evidence type="ECO:0000256" key="3">
    <source>
        <dbReference type="ARBA" id="ARBA00022554"/>
    </source>
</evidence>
<comment type="similarity">
    <text evidence="2 12">Belongs to the peptidase A1 family.</text>
</comment>
<sequence>MKSALYLTAALAVASGAQAGVHRMKLNKIETKDAVSLTKPAYSIPPELEAAWLGYKHSIEKVKGSKEDHEAFWKTVAEEVEAGLEGLKPWKRDEGEMIAQRGHGVPLSDYSNLQYYAPITLGNPPQPFKVVLDTGSSNLWVPGKACSSIACFLHAKYDSSASKSYKSNGTEFAIQYGSGSVEGFISRDDLGIADLVVKNQLFGETTKEPGLAFAFGKFDGILGLAYDNIAVNKIPPPFYNMIDQKLLDEPVFSFRLGSSEEDGGECIFGGVDKDAFEGKMDYVPLRRKGYWEVELEKISFGEEELELEGTGAAIDTGTSLIVMPSDIAELLHKQIGATKSWNGQYTVDCATVDSLPDFSLTFNDKKYTLKGSEYILNAGGTCISSFTGMDIPAPVGPLWIVGDTFLRKFYTVYDLGKNAVGFAKAK</sequence>
<dbReference type="InterPro" id="IPR001461">
    <property type="entry name" value="Aspartic_peptidase_A1"/>
</dbReference>
<evidence type="ECO:0000256" key="7">
    <source>
        <dbReference type="ARBA" id="ARBA00022801"/>
    </source>
</evidence>
<dbReference type="FunFam" id="2.40.70.10:FF:000036">
    <property type="entry name" value="Vacuolar aspartic protease"/>
    <property type="match status" value="1"/>
</dbReference>
<evidence type="ECO:0000256" key="1">
    <source>
        <dbReference type="ARBA" id="ARBA00004116"/>
    </source>
</evidence>
<evidence type="ECO:0000256" key="4">
    <source>
        <dbReference type="ARBA" id="ARBA00022670"/>
    </source>
</evidence>
<dbReference type="InterPro" id="IPR021109">
    <property type="entry name" value="Peptidase_aspartic_dom_sf"/>
</dbReference>
<feature type="active site" evidence="10">
    <location>
        <position position="133"/>
    </location>
</feature>
<dbReference type="OrthoDB" id="771136at2759"/>
<evidence type="ECO:0000256" key="11">
    <source>
        <dbReference type="PIRSR" id="PIRSR601461-2"/>
    </source>
</evidence>
<evidence type="ECO:0000256" key="12">
    <source>
        <dbReference type="RuleBase" id="RU000454"/>
    </source>
</evidence>
<dbReference type="InterPro" id="IPR001969">
    <property type="entry name" value="Aspartic_peptidase_AS"/>
</dbReference>
<dbReference type="Pfam" id="PF00026">
    <property type="entry name" value="Asp"/>
    <property type="match status" value="1"/>
</dbReference>
<dbReference type="AlphaFoldDB" id="A0A8K0JK55"/>
<organism evidence="15 16">
    <name type="scientific">Filobasidium floriforme</name>
    <dbReference type="NCBI Taxonomy" id="5210"/>
    <lineage>
        <taxon>Eukaryota</taxon>
        <taxon>Fungi</taxon>
        <taxon>Dikarya</taxon>
        <taxon>Basidiomycota</taxon>
        <taxon>Agaricomycotina</taxon>
        <taxon>Tremellomycetes</taxon>
        <taxon>Filobasidiales</taxon>
        <taxon>Filobasidiaceae</taxon>
        <taxon>Filobasidium</taxon>
    </lineage>
</organism>
<name>A0A8K0JK55_9TREE</name>
<dbReference type="SUPFAM" id="SSF50630">
    <property type="entry name" value="Acid proteases"/>
    <property type="match status" value="1"/>
</dbReference>
<proteinExistence type="inferred from homology"/>
<keyword evidence="16" id="KW-1185">Reference proteome</keyword>
<feature type="disulfide bond" evidence="11">
    <location>
        <begin position="146"/>
        <end position="151"/>
    </location>
</feature>
<dbReference type="Proteomes" id="UP000812966">
    <property type="component" value="Unassembled WGS sequence"/>
</dbReference>
<dbReference type="PANTHER" id="PTHR47966:SF51">
    <property type="entry name" value="BETA-SITE APP-CLEAVING ENZYME, ISOFORM A-RELATED"/>
    <property type="match status" value="1"/>
</dbReference>
<gene>
    <name evidence="15" type="ORF">FFLO_04458</name>
</gene>
<dbReference type="FunFam" id="2.40.70.10:FF:000002">
    <property type="entry name" value="Vacuolar aspartic proteinase"/>
    <property type="match status" value="1"/>
</dbReference>
<dbReference type="PRINTS" id="PR00792">
    <property type="entry name" value="PEPSIN"/>
</dbReference>
<dbReference type="EMBL" id="JABELV010000095">
    <property type="protein sequence ID" value="KAG7531280.1"/>
    <property type="molecule type" value="Genomic_DNA"/>
</dbReference>
<comment type="subcellular location">
    <subcellularLocation>
        <location evidence="1">Vacuole</location>
    </subcellularLocation>
</comment>
<evidence type="ECO:0000259" key="14">
    <source>
        <dbReference type="PROSITE" id="PS51767"/>
    </source>
</evidence>
<evidence type="ECO:0000256" key="8">
    <source>
        <dbReference type="ARBA" id="ARBA00023157"/>
    </source>
</evidence>
<evidence type="ECO:0000256" key="9">
    <source>
        <dbReference type="ARBA" id="ARBA00023180"/>
    </source>
</evidence>
<dbReference type="PANTHER" id="PTHR47966">
    <property type="entry name" value="BETA-SITE APP-CLEAVING ENZYME, ISOFORM A-RELATED"/>
    <property type="match status" value="1"/>
</dbReference>
<protein>
    <recommendedName>
        <fullName evidence="14">Peptidase A1 domain-containing protein</fullName>
    </recommendedName>
</protein>
<feature type="chain" id="PRO_5035446024" description="Peptidase A1 domain-containing protein" evidence="13">
    <location>
        <begin position="20"/>
        <end position="426"/>
    </location>
</feature>